<evidence type="ECO:0000256" key="3">
    <source>
        <dbReference type="ARBA" id="ARBA00022614"/>
    </source>
</evidence>
<name>A0A7S3L6J3_9STRA</name>
<gene>
    <name evidence="14" type="ORF">ACOF00016_LOCUS10885</name>
</gene>
<evidence type="ECO:0000256" key="13">
    <source>
        <dbReference type="SAM" id="Phobius"/>
    </source>
</evidence>
<reference evidence="14" key="1">
    <citation type="submission" date="2021-01" db="EMBL/GenBank/DDBJ databases">
        <authorList>
            <person name="Corre E."/>
            <person name="Pelletier E."/>
            <person name="Niang G."/>
            <person name="Scheremetjew M."/>
            <person name="Finn R."/>
            <person name="Kale V."/>
            <person name="Holt S."/>
            <person name="Cochrane G."/>
            <person name="Meng A."/>
            <person name="Brown T."/>
            <person name="Cohen L."/>
        </authorList>
    </citation>
    <scope>NUCLEOTIDE SEQUENCE</scope>
    <source>
        <strain evidence="14">CCMP127</strain>
    </source>
</reference>
<dbReference type="InterPro" id="IPR032675">
    <property type="entry name" value="LRR_dom_sf"/>
</dbReference>
<evidence type="ECO:0000256" key="12">
    <source>
        <dbReference type="SAM" id="MobiDB-lite"/>
    </source>
</evidence>
<evidence type="ECO:0008006" key="15">
    <source>
        <dbReference type="Google" id="ProtNLM"/>
    </source>
</evidence>
<keyword evidence="2" id="KW-1003">Cell membrane</keyword>
<evidence type="ECO:0000256" key="7">
    <source>
        <dbReference type="ARBA" id="ARBA00022989"/>
    </source>
</evidence>
<accession>A0A7S3L6J3</accession>
<keyword evidence="6" id="KW-0677">Repeat</keyword>
<protein>
    <recommendedName>
        <fullName evidence="15">L domain-like protein</fullName>
    </recommendedName>
</protein>
<keyword evidence="9" id="KW-0675">Receptor</keyword>
<evidence type="ECO:0000313" key="14">
    <source>
        <dbReference type="EMBL" id="CAE0413633.1"/>
    </source>
</evidence>
<evidence type="ECO:0000256" key="8">
    <source>
        <dbReference type="ARBA" id="ARBA00023136"/>
    </source>
</evidence>
<dbReference type="GO" id="GO:0012505">
    <property type="term" value="C:endomembrane system"/>
    <property type="evidence" value="ECO:0007669"/>
    <property type="project" value="UniProtKB-SubCell"/>
</dbReference>
<feature type="compositionally biased region" description="Basic and acidic residues" evidence="12">
    <location>
        <begin position="44"/>
        <end position="61"/>
    </location>
</feature>
<dbReference type="Pfam" id="PF13855">
    <property type="entry name" value="LRR_8"/>
    <property type="match status" value="1"/>
</dbReference>
<organism evidence="14">
    <name type="scientific">Amphora coffeiformis</name>
    <dbReference type="NCBI Taxonomy" id="265554"/>
    <lineage>
        <taxon>Eukaryota</taxon>
        <taxon>Sar</taxon>
        <taxon>Stramenopiles</taxon>
        <taxon>Ochrophyta</taxon>
        <taxon>Bacillariophyta</taxon>
        <taxon>Bacillariophyceae</taxon>
        <taxon>Bacillariophycidae</taxon>
        <taxon>Thalassiophysales</taxon>
        <taxon>Catenulaceae</taxon>
        <taxon>Amphora</taxon>
    </lineage>
</organism>
<evidence type="ECO:0000256" key="6">
    <source>
        <dbReference type="ARBA" id="ARBA00022737"/>
    </source>
</evidence>
<dbReference type="FunFam" id="3.80.10.10:FF:000383">
    <property type="entry name" value="Leucine-rich repeat receptor protein kinase EMS1"/>
    <property type="match status" value="1"/>
</dbReference>
<proteinExistence type="predicted"/>
<dbReference type="SMART" id="SM00369">
    <property type="entry name" value="LRR_TYP"/>
    <property type="match status" value="6"/>
</dbReference>
<keyword evidence="3" id="KW-0433">Leucine-rich repeat</keyword>
<evidence type="ECO:0000256" key="10">
    <source>
        <dbReference type="ARBA" id="ARBA00023180"/>
    </source>
</evidence>
<keyword evidence="7 13" id="KW-1133">Transmembrane helix</keyword>
<dbReference type="InterPro" id="IPR003591">
    <property type="entry name" value="Leu-rich_rpt_typical-subtyp"/>
</dbReference>
<dbReference type="EMBL" id="HBIM01013442">
    <property type="protein sequence ID" value="CAE0413633.1"/>
    <property type="molecule type" value="Transcribed_RNA"/>
</dbReference>
<dbReference type="InterPro" id="IPR001611">
    <property type="entry name" value="Leu-rich_rpt"/>
</dbReference>
<dbReference type="PANTHER" id="PTHR48052:SF8">
    <property type="entry name" value="LRR RECEPTOR-LIKE SERINE_THREONINE-PROTEIN KINASE FLS2"/>
    <property type="match status" value="1"/>
</dbReference>
<evidence type="ECO:0000256" key="1">
    <source>
        <dbReference type="ARBA" id="ARBA00004236"/>
    </source>
</evidence>
<keyword evidence="5" id="KW-0732">Signal</keyword>
<dbReference type="PANTHER" id="PTHR48052">
    <property type="entry name" value="UNNAMED PRODUCT"/>
    <property type="match status" value="1"/>
</dbReference>
<keyword evidence="10" id="KW-0325">Glycoprotein</keyword>
<comment type="subcellular location">
    <subcellularLocation>
        <location evidence="1">Cell membrane</location>
    </subcellularLocation>
    <subcellularLocation>
        <location evidence="11">Endomembrane system</location>
        <topology evidence="11">Single-pass membrane protein</topology>
    </subcellularLocation>
</comment>
<evidence type="ECO:0000256" key="11">
    <source>
        <dbReference type="ARBA" id="ARBA00037847"/>
    </source>
</evidence>
<keyword evidence="4 13" id="KW-0812">Transmembrane</keyword>
<feature type="transmembrane region" description="Helical" evidence="13">
    <location>
        <begin position="184"/>
        <end position="203"/>
    </location>
</feature>
<evidence type="ECO:0000256" key="2">
    <source>
        <dbReference type="ARBA" id="ARBA00022475"/>
    </source>
</evidence>
<evidence type="ECO:0000256" key="5">
    <source>
        <dbReference type="ARBA" id="ARBA00022729"/>
    </source>
</evidence>
<feature type="region of interest" description="Disordered" evidence="12">
    <location>
        <begin position="1"/>
        <end position="114"/>
    </location>
</feature>
<feature type="compositionally biased region" description="Low complexity" evidence="12">
    <location>
        <begin position="102"/>
        <end position="114"/>
    </location>
</feature>
<keyword evidence="8 13" id="KW-0472">Membrane</keyword>
<dbReference type="SUPFAM" id="SSF52047">
    <property type="entry name" value="RNI-like"/>
    <property type="match status" value="1"/>
</dbReference>
<evidence type="ECO:0000256" key="9">
    <source>
        <dbReference type="ARBA" id="ARBA00023170"/>
    </source>
</evidence>
<dbReference type="AlphaFoldDB" id="A0A7S3L6J3"/>
<evidence type="ECO:0000256" key="4">
    <source>
        <dbReference type="ARBA" id="ARBA00022692"/>
    </source>
</evidence>
<dbReference type="GO" id="GO:0005886">
    <property type="term" value="C:plasma membrane"/>
    <property type="evidence" value="ECO:0007669"/>
    <property type="project" value="UniProtKB-SubCell"/>
</dbReference>
<dbReference type="Gene3D" id="3.80.10.10">
    <property type="entry name" value="Ribonuclease Inhibitor"/>
    <property type="match status" value="2"/>
</dbReference>
<sequence length="760" mass="84685">MFASSSQGTFFGLMSPNVVDPGDAPPTPVNGKKVFPVSPTGRSKRIDPRLMSNRDLEHQVLQDEDDDHTALTAQPSYDSAASYDHQQGEPLQEMAPPPLPPSRSSSSSPMKSFHSLPTIEEAKGSLYIDRRRQSRVQIFSDEQSSSPSGDECPERILMDPYYPQNTYSKHILRKQILNYARSKICIGVFLAMAIFVGSTVLLIRRRDSNDRSSFPNTDTLEAAINFLDQTRVTTRDVLLAPESPQSRALQWMVFQDASKRPIPRALLGAEALQYVQRYSLAVFYFATGGPTEWKEQLNFLAPSHECDWFEEKDPNGTAAYEFPIGVSCNEEMMATHLFIPRNGLTGSLPPEFFELRELSFLSLPHNELEQEFDDSMDLLLNSIVNVEYMDLMDNKFHGMVPAALGNLVSLKVLALSSNNFHGSLPSSLSNLEKLKTLALDDNDLTGQLEVVTDHMTNLEYFYADRNQFVQLVDGNFAARLNRLRELDLSYNELYSSSSQSLPSHFFSHPSLQVLNLAYNDLRGILPNELETNPVLNFLSLRGNELHGAITSFSLPRLQSLTHLDIQENRFEDVLPVTMRNLEDLTYLAFGINNFVFQDGLPSWLWSLTRLRELSVPHLGLSGTIPAGLDALVNLVALDLSGNAFTGSVPATLWNLPYIANLFLHDNSLDGEALPSSTIMGVESLQIITLFGNENLVGSLQVICEATELNLLATDCTIDCPCCATCCGKNDIDCFDIEGLWEPGYIRTDSAFDPAFLDEST</sequence>
<dbReference type="Pfam" id="PF00560">
    <property type="entry name" value="LRR_1"/>
    <property type="match status" value="2"/>
</dbReference>